<protein>
    <recommendedName>
        <fullName evidence="3">DUF4124 domain-containing protein</fullName>
    </recommendedName>
</protein>
<evidence type="ECO:0000256" key="2">
    <source>
        <dbReference type="SAM" id="SignalP"/>
    </source>
</evidence>
<keyword evidence="5" id="KW-1185">Reference proteome</keyword>
<dbReference type="Pfam" id="PF13511">
    <property type="entry name" value="DUF4124"/>
    <property type="match status" value="1"/>
</dbReference>
<sequence>MKRPVTSLALVTLFGSLSAPVLAESTLYSWEDENGVVHFTDQPQPDAQPLIIKAPKIQTPPPTTQPAAQGDQPIATQQPTATSDEQEAVKPEVTLVSPSHEATLRDNSGNITVVASSPLKLNKGHSVQLRIDDQIFGRPQTQLRWQLTNIDRGSHTLQVDLLKYGKVIASSEKITVYLHRARVNQHVRPAPSPK</sequence>
<dbReference type="EMBL" id="LDOT01000004">
    <property type="protein sequence ID" value="KLV07789.1"/>
    <property type="molecule type" value="Genomic_DNA"/>
</dbReference>
<dbReference type="STRING" id="1195763.ABT56_04190"/>
<dbReference type="PATRIC" id="fig|1195763.3.peg.891"/>
<feature type="chain" id="PRO_5005252238" description="DUF4124 domain-containing protein" evidence="2">
    <location>
        <begin position="24"/>
        <end position="194"/>
    </location>
</feature>
<dbReference type="RefSeq" id="WP_047877615.1">
    <property type="nucleotide sequence ID" value="NZ_LDOT01000004.1"/>
</dbReference>
<comment type="caution">
    <text evidence="4">The sequence shown here is derived from an EMBL/GenBank/DDBJ whole genome shotgun (WGS) entry which is preliminary data.</text>
</comment>
<accession>A0A0J1H7U9</accession>
<dbReference type="Gene3D" id="2.60.40.10">
    <property type="entry name" value="Immunoglobulins"/>
    <property type="match status" value="1"/>
</dbReference>
<evidence type="ECO:0000313" key="4">
    <source>
        <dbReference type="EMBL" id="KLV07789.1"/>
    </source>
</evidence>
<feature type="signal peptide" evidence="2">
    <location>
        <begin position="1"/>
        <end position="23"/>
    </location>
</feature>
<evidence type="ECO:0000259" key="3">
    <source>
        <dbReference type="Pfam" id="PF13511"/>
    </source>
</evidence>
<dbReference type="Proteomes" id="UP000036097">
    <property type="component" value="Unassembled WGS sequence"/>
</dbReference>
<evidence type="ECO:0000256" key="1">
    <source>
        <dbReference type="SAM" id="MobiDB-lite"/>
    </source>
</evidence>
<feature type="compositionally biased region" description="Polar residues" evidence="1">
    <location>
        <begin position="74"/>
        <end position="83"/>
    </location>
</feature>
<gene>
    <name evidence="4" type="ORF">ABT56_04190</name>
</gene>
<dbReference type="AlphaFoldDB" id="A0A0J1H7U9"/>
<dbReference type="InterPro" id="IPR013783">
    <property type="entry name" value="Ig-like_fold"/>
</dbReference>
<reference evidence="4 5" key="1">
    <citation type="submission" date="2015-05" db="EMBL/GenBank/DDBJ databases">
        <title>Photobacterium galathea sp. nov.</title>
        <authorList>
            <person name="Machado H."/>
            <person name="Gram L."/>
        </authorList>
    </citation>
    <scope>NUCLEOTIDE SEQUENCE [LARGE SCALE GENOMIC DNA]</scope>
    <source>
        <strain evidence="4 5">CGMCC 1.12159</strain>
    </source>
</reference>
<proteinExistence type="predicted"/>
<organism evidence="4 5">
    <name type="scientific">Photobacterium aquae</name>
    <dbReference type="NCBI Taxonomy" id="1195763"/>
    <lineage>
        <taxon>Bacteria</taxon>
        <taxon>Pseudomonadati</taxon>
        <taxon>Pseudomonadota</taxon>
        <taxon>Gammaproteobacteria</taxon>
        <taxon>Vibrionales</taxon>
        <taxon>Vibrionaceae</taxon>
        <taxon>Photobacterium</taxon>
    </lineage>
</organism>
<feature type="domain" description="DUF4124" evidence="3">
    <location>
        <begin position="17"/>
        <end position="68"/>
    </location>
</feature>
<keyword evidence="2" id="KW-0732">Signal</keyword>
<dbReference type="InterPro" id="IPR025392">
    <property type="entry name" value="DUF4124"/>
</dbReference>
<evidence type="ECO:0000313" key="5">
    <source>
        <dbReference type="Proteomes" id="UP000036097"/>
    </source>
</evidence>
<name>A0A0J1H7U9_9GAMM</name>
<feature type="region of interest" description="Disordered" evidence="1">
    <location>
        <begin position="56"/>
        <end position="88"/>
    </location>
</feature>